<accession>A0AA88X4R3</accession>
<dbReference type="GO" id="GO:0030570">
    <property type="term" value="F:pectate lyase activity"/>
    <property type="evidence" value="ECO:0007669"/>
    <property type="project" value="InterPro"/>
</dbReference>
<dbReference type="InterPro" id="IPR012334">
    <property type="entry name" value="Pectin_lyas_fold"/>
</dbReference>
<feature type="non-terminal residue" evidence="1">
    <location>
        <position position="221"/>
    </location>
</feature>
<comment type="caution">
    <text evidence="1">The sequence shown here is derived from an EMBL/GenBank/DDBJ whole genome shotgun (WGS) entry which is preliminary data.</text>
</comment>
<dbReference type="InterPro" id="IPR045032">
    <property type="entry name" value="PEL"/>
</dbReference>
<sequence>MALTLKNELMVNSCKTLDGRGAKVAIANEPCQQSNMALLEAVHSMLPTGMALVARPSLFMHLQTFGFTIAVLLFALMDSLTSPIPLLLRSPATTSHSTTKVRYGYAYVANYKYDLWENYVIGGSSEPAILSEGNYFNASDKHGEMLVLFIVLQVKHVEFLAKASERQKSHTLTSNLMWDWPKYPGSNGLTLLVDKYNSIIVKLDLTPITKATLHGGTHNDT</sequence>
<dbReference type="AlphaFoldDB" id="A0AA88X4R3"/>
<organism evidence="1 2">
    <name type="scientific">Escallonia herrerae</name>
    <dbReference type="NCBI Taxonomy" id="1293975"/>
    <lineage>
        <taxon>Eukaryota</taxon>
        <taxon>Viridiplantae</taxon>
        <taxon>Streptophyta</taxon>
        <taxon>Embryophyta</taxon>
        <taxon>Tracheophyta</taxon>
        <taxon>Spermatophyta</taxon>
        <taxon>Magnoliopsida</taxon>
        <taxon>eudicotyledons</taxon>
        <taxon>Gunneridae</taxon>
        <taxon>Pentapetalae</taxon>
        <taxon>asterids</taxon>
        <taxon>campanulids</taxon>
        <taxon>Escalloniales</taxon>
        <taxon>Escalloniaceae</taxon>
        <taxon>Escallonia</taxon>
    </lineage>
</organism>
<protein>
    <submittedName>
        <fullName evidence="1">Uncharacterized protein</fullName>
    </submittedName>
</protein>
<dbReference type="Proteomes" id="UP001188597">
    <property type="component" value="Unassembled WGS sequence"/>
</dbReference>
<dbReference type="Gene3D" id="2.160.20.10">
    <property type="entry name" value="Single-stranded right-handed beta-helix, Pectin lyase-like"/>
    <property type="match status" value="1"/>
</dbReference>
<evidence type="ECO:0000313" key="1">
    <source>
        <dbReference type="EMBL" id="KAK3039667.1"/>
    </source>
</evidence>
<evidence type="ECO:0000313" key="2">
    <source>
        <dbReference type="Proteomes" id="UP001188597"/>
    </source>
</evidence>
<dbReference type="PANTHER" id="PTHR31683:SF80">
    <property type="entry name" value="PECTATE LYASE 16-RELATED"/>
    <property type="match status" value="1"/>
</dbReference>
<keyword evidence="2" id="KW-1185">Reference proteome</keyword>
<name>A0AA88X4R3_9ASTE</name>
<dbReference type="EMBL" id="JAVXUP010000071">
    <property type="protein sequence ID" value="KAK3039667.1"/>
    <property type="molecule type" value="Genomic_DNA"/>
</dbReference>
<gene>
    <name evidence="1" type="ORF">RJ639_027008</name>
</gene>
<reference evidence="1" key="1">
    <citation type="submission" date="2022-12" db="EMBL/GenBank/DDBJ databases">
        <title>Draft genome assemblies for two species of Escallonia (Escalloniales).</title>
        <authorList>
            <person name="Chanderbali A."/>
            <person name="Dervinis C."/>
            <person name="Anghel I."/>
            <person name="Soltis D."/>
            <person name="Soltis P."/>
            <person name="Zapata F."/>
        </authorList>
    </citation>
    <scope>NUCLEOTIDE SEQUENCE</scope>
    <source>
        <strain evidence="1">UCBG64.0493</strain>
        <tissue evidence="1">Leaf</tissue>
    </source>
</reference>
<proteinExistence type="predicted"/>
<dbReference type="PANTHER" id="PTHR31683">
    <property type="entry name" value="PECTATE LYASE 18-RELATED"/>
    <property type="match status" value="1"/>
</dbReference>